<evidence type="ECO:0000313" key="4">
    <source>
        <dbReference type="Proteomes" id="UP000053690"/>
    </source>
</evidence>
<dbReference type="Proteomes" id="UP000053690">
    <property type="component" value="Unassembled WGS sequence"/>
</dbReference>
<dbReference type="InterPro" id="IPR013196">
    <property type="entry name" value="HTH_11"/>
</dbReference>
<proteinExistence type="predicted"/>
<dbReference type="Pfam" id="PF08279">
    <property type="entry name" value="HTH_11"/>
    <property type="match status" value="1"/>
</dbReference>
<evidence type="ECO:0000313" key="3">
    <source>
        <dbReference type="EMBL" id="KUJ79050.1"/>
    </source>
</evidence>
<dbReference type="InterPro" id="IPR036388">
    <property type="entry name" value="WH-like_DNA-bd_sf"/>
</dbReference>
<dbReference type="EMBL" id="LQBP01000005">
    <property type="protein sequence ID" value="KUJ79050.1"/>
    <property type="molecule type" value="Genomic_DNA"/>
</dbReference>
<name>A0A0X3U093_9RHOB</name>
<evidence type="ECO:0000259" key="2">
    <source>
        <dbReference type="Pfam" id="PF13280"/>
    </source>
</evidence>
<evidence type="ECO:0000259" key="1">
    <source>
        <dbReference type="Pfam" id="PF08279"/>
    </source>
</evidence>
<keyword evidence="4" id="KW-1185">Reference proteome</keyword>
<dbReference type="Gene3D" id="1.10.10.10">
    <property type="entry name" value="Winged helix-like DNA-binding domain superfamily/Winged helix DNA-binding domain"/>
    <property type="match status" value="1"/>
</dbReference>
<dbReference type="RefSeq" id="WP_068337142.1">
    <property type="nucleotide sequence ID" value="NZ_LQBP01000005.1"/>
</dbReference>
<dbReference type="InterPro" id="IPR036390">
    <property type="entry name" value="WH_DNA-bd_sf"/>
</dbReference>
<dbReference type="PANTHER" id="PTHR34580:SF3">
    <property type="entry name" value="PROTEIN PAFB"/>
    <property type="match status" value="1"/>
</dbReference>
<dbReference type="PANTHER" id="PTHR34580">
    <property type="match status" value="1"/>
</dbReference>
<dbReference type="InterPro" id="IPR026881">
    <property type="entry name" value="WYL_dom"/>
</dbReference>
<dbReference type="OrthoDB" id="9807255at2"/>
<reference evidence="4" key="1">
    <citation type="submission" date="2015-12" db="EMBL/GenBank/DDBJ databases">
        <authorList>
            <person name="Zhang G."/>
            <person name="Stingl U."/>
        </authorList>
    </citation>
    <scope>NUCLEOTIDE SEQUENCE [LARGE SCALE GENOMIC DNA]</scope>
    <source>
        <strain evidence="4">ZGT108</strain>
    </source>
</reference>
<dbReference type="SUPFAM" id="SSF46785">
    <property type="entry name" value="Winged helix' DNA-binding domain"/>
    <property type="match status" value="1"/>
</dbReference>
<dbReference type="Pfam" id="PF13280">
    <property type="entry name" value="WYL"/>
    <property type="match status" value="1"/>
</dbReference>
<dbReference type="PROSITE" id="PS52050">
    <property type="entry name" value="WYL"/>
    <property type="match status" value="1"/>
</dbReference>
<dbReference type="AlphaFoldDB" id="A0A0X3U093"/>
<protein>
    <submittedName>
        <fullName evidence="3">Transcriptional regulator</fullName>
    </submittedName>
</protein>
<feature type="domain" description="WYL" evidence="2">
    <location>
        <begin position="138"/>
        <end position="197"/>
    </location>
</feature>
<sequence>MRRSTRLFEIIQILRAAGAPVTAEELAAQLEVSVRTVYRDIAELQAQRTPIEGEAGIGYLMRRGYDLPPLNFDAEEVEALWVGLSLLARTGDSHLQRAANRICQKIEALHCPADWLHVAPWGAPVDDPAKGCIPVASFREAIRAEQKIRITYENGDGDRTERVVRPVALIYHTECTMLAGWCELRDGFRHFRTDRIWASEYVGQSFSGQARSLRELWQERNSAQVLAGRCDPSELAGIR</sequence>
<accession>A0A0X3U093</accession>
<dbReference type="InterPro" id="IPR051534">
    <property type="entry name" value="CBASS_pafABC_assoc_protein"/>
</dbReference>
<dbReference type="STRING" id="1685378.AVO44_11780"/>
<gene>
    <name evidence="3" type="ORF">AVO44_11780</name>
</gene>
<feature type="domain" description="Helix-turn-helix type 11" evidence="1">
    <location>
        <begin position="6"/>
        <end position="59"/>
    </location>
</feature>
<comment type="caution">
    <text evidence="3">The sequence shown here is derived from an EMBL/GenBank/DDBJ whole genome shotgun (WGS) entry which is preliminary data.</text>
</comment>
<organism evidence="3 4">
    <name type="scientific">Ruegeria profundi</name>
    <dbReference type="NCBI Taxonomy" id="1685378"/>
    <lineage>
        <taxon>Bacteria</taxon>
        <taxon>Pseudomonadati</taxon>
        <taxon>Pseudomonadota</taxon>
        <taxon>Alphaproteobacteria</taxon>
        <taxon>Rhodobacterales</taxon>
        <taxon>Roseobacteraceae</taxon>
        <taxon>Ruegeria</taxon>
    </lineage>
</organism>